<dbReference type="Proteomes" id="UP000222542">
    <property type="component" value="Unassembled WGS sequence"/>
</dbReference>
<keyword evidence="4" id="KW-1185">Reference proteome</keyword>
<keyword evidence="2" id="KW-0143">Chaperone</keyword>
<evidence type="ECO:0000313" key="4">
    <source>
        <dbReference type="Proteomes" id="UP000222542"/>
    </source>
</evidence>
<dbReference type="OMA" id="FEYENCK"/>
<protein>
    <recommendedName>
        <fullName evidence="5">RuBisCO large subunit-binding protein subunit beta, chloroplastic-like</fullName>
    </recommendedName>
</protein>
<dbReference type="Gramene" id="PHT83347">
    <property type="protein sequence ID" value="PHT83347"/>
    <property type="gene ID" value="T459_11790"/>
</dbReference>
<reference evidence="3 4" key="1">
    <citation type="journal article" date="2014" name="Nat. Genet.">
        <title>Genome sequence of the hot pepper provides insights into the evolution of pungency in Capsicum species.</title>
        <authorList>
            <person name="Kim S."/>
            <person name="Park M."/>
            <person name="Yeom S.I."/>
            <person name="Kim Y.M."/>
            <person name="Lee J.M."/>
            <person name="Lee H.A."/>
            <person name="Seo E."/>
            <person name="Choi J."/>
            <person name="Cheong K."/>
            <person name="Kim K.T."/>
            <person name="Jung K."/>
            <person name="Lee G.W."/>
            <person name="Oh S.K."/>
            <person name="Bae C."/>
            <person name="Kim S.B."/>
            <person name="Lee H.Y."/>
            <person name="Kim S.Y."/>
            <person name="Kim M.S."/>
            <person name="Kang B.C."/>
            <person name="Jo Y.D."/>
            <person name="Yang H.B."/>
            <person name="Jeong H.J."/>
            <person name="Kang W.H."/>
            <person name="Kwon J.K."/>
            <person name="Shin C."/>
            <person name="Lim J.Y."/>
            <person name="Park J.H."/>
            <person name="Huh J.H."/>
            <person name="Kim J.S."/>
            <person name="Kim B.D."/>
            <person name="Cohen O."/>
            <person name="Paran I."/>
            <person name="Suh M.C."/>
            <person name="Lee S.B."/>
            <person name="Kim Y.K."/>
            <person name="Shin Y."/>
            <person name="Noh S.J."/>
            <person name="Park J."/>
            <person name="Seo Y.S."/>
            <person name="Kwon S.Y."/>
            <person name="Kim H.A."/>
            <person name="Park J.M."/>
            <person name="Kim H.J."/>
            <person name="Choi S.B."/>
            <person name="Bosland P.W."/>
            <person name="Reeves G."/>
            <person name="Jo S.H."/>
            <person name="Lee B.W."/>
            <person name="Cho H.T."/>
            <person name="Choi H.S."/>
            <person name="Lee M.S."/>
            <person name="Yu Y."/>
            <person name="Do Choi Y."/>
            <person name="Park B.S."/>
            <person name="van Deynze A."/>
            <person name="Ashrafi H."/>
            <person name="Hill T."/>
            <person name="Kim W.T."/>
            <person name="Pai H.S."/>
            <person name="Ahn H.K."/>
            <person name="Yeam I."/>
            <person name="Giovannoni J.J."/>
            <person name="Rose J.K."/>
            <person name="Sorensen I."/>
            <person name="Lee S.J."/>
            <person name="Kim R.W."/>
            <person name="Choi I.Y."/>
            <person name="Choi B.S."/>
            <person name="Lim J.S."/>
            <person name="Lee Y.H."/>
            <person name="Choi D."/>
        </authorList>
    </citation>
    <scope>NUCLEOTIDE SEQUENCE [LARGE SCALE GENOMIC DNA]</scope>
    <source>
        <strain evidence="4">cv. CM334</strain>
    </source>
</reference>
<evidence type="ECO:0000256" key="1">
    <source>
        <dbReference type="ARBA" id="ARBA00006607"/>
    </source>
</evidence>
<dbReference type="SMR" id="A0A2G2ZMX8"/>
<dbReference type="EMBL" id="AYRZ02000004">
    <property type="protein sequence ID" value="PHT83347.1"/>
    <property type="molecule type" value="Genomic_DNA"/>
</dbReference>
<evidence type="ECO:0000256" key="2">
    <source>
        <dbReference type="ARBA" id="ARBA00023186"/>
    </source>
</evidence>
<dbReference type="STRING" id="4072.A0A2G2ZMX8"/>
<sequence length="87" mass="9672">MTVSLFTLLVIDEKMTFEYENCKLPLIDKKITNDRDLANVLEDAIINGYPILIIAEDNEQDVASTLVVNNLRGSLQATAVKSPDFGE</sequence>
<reference evidence="3 4" key="2">
    <citation type="journal article" date="2017" name="Genome Biol.">
        <title>New reference genome sequences of hot pepper reveal the massive evolution of plant disease-resistance genes by retroduplication.</title>
        <authorList>
            <person name="Kim S."/>
            <person name="Park J."/>
            <person name="Yeom S.I."/>
            <person name="Kim Y.M."/>
            <person name="Seo E."/>
            <person name="Kim K.T."/>
            <person name="Kim M.S."/>
            <person name="Lee J.M."/>
            <person name="Cheong K."/>
            <person name="Shin H.S."/>
            <person name="Kim S.B."/>
            <person name="Han K."/>
            <person name="Lee J."/>
            <person name="Park M."/>
            <person name="Lee H.A."/>
            <person name="Lee H.Y."/>
            <person name="Lee Y."/>
            <person name="Oh S."/>
            <person name="Lee J.H."/>
            <person name="Choi E."/>
            <person name="Choi E."/>
            <person name="Lee S.E."/>
            <person name="Jeon J."/>
            <person name="Kim H."/>
            <person name="Choi G."/>
            <person name="Song H."/>
            <person name="Lee J."/>
            <person name="Lee S.C."/>
            <person name="Kwon J.K."/>
            <person name="Lee H.Y."/>
            <person name="Koo N."/>
            <person name="Hong Y."/>
            <person name="Kim R.W."/>
            <person name="Kang W.H."/>
            <person name="Huh J.H."/>
            <person name="Kang B.C."/>
            <person name="Yang T.J."/>
            <person name="Lee Y.H."/>
            <person name="Bennetzen J.L."/>
            <person name="Choi D."/>
        </authorList>
    </citation>
    <scope>NUCLEOTIDE SEQUENCE [LARGE SCALE GENOMIC DNA]</scope>
    <source>
        <strain evidence="4">cv. CM334</strain>
    </source>
</reference>
<dbReference type="PANTHER" id="PTHR45633">
    <property type="entry name" value="60 KDA HEAT SHOCK PROTEIN, MITOCHONDRIAL"/>
    <property type="match status" value="1"/>
</dbReference>
<evidence type="ECO:0008006" key="5">
    <source>
        <dbReference type="Google" id="ProtNLM"/>
    </source>
</evidence>
<dbReference type="GO" id="GO:0042026">
    <property type="term" value="P:protein refolding"/>
    <property type="evidence" value="ECO:0007669"/>
    <property type="project" value="InterPro"/>
</dbReference>
<dbReference type="Gene3D" id="3.50.7.10">
    <property type="entry name" value="GroEL"/>
    <property type="match status" value="1"/>
</dbReference>
<accession>A0A2G2ZMX8</accession>
<dbReference type="InterPro" id="IPR001844">
    <property type="entry name" value="Cpn60/GroEL"/>
</dbReference>
<evidence type="ECO:0000313" key="3">
    <source>
        <dbReference type="EMBL" id="PHT83347.1"/>
    </source>
</evidence>
<dbReference type="SUPFAM" id="SSF52029">
    <property type="entry name" value="GroEL apical domain-like"/>
    <property type="match status" value="1"/>
</dbReference>
<dbReference type="InterPro" id="IPR027409">
    <property type="entry name" value="GroEL-like_apical_dom_sf"/>
</dbReference>
<dbReference type="AlphaFoldDB" id="A0A2G2ZMX8"/>
<name>A0A2G2ZMX8_CAPAN</name>
<organism evidence="3 4">
    <name type="scientific">Capsicum annuum</name>
    <name type="common">Capsicum pepper</name>
    <dbReference type="NCBI Taxonomy" id="4072"/>
    <lineage>
        <taxon>Eukaryota</taxon>
        <taxon>Viridiplantae</taxon>
        <taxon>Streptophyta</taxon>
        <taxon>Embryophyta</taxon>
        <taxon>Tracheophyta</taxon>
        <taxon>Spermatophyta</taxon>
        <taxon>Magnoliopsida</taxon>
        <taxon>eudicotyledons</taxon>
        <taxon>Gunneridae</taxon>
        <taxon>Pentapetalae</taxon>
        <taxon>asterids</taxon>
        <taxon>lamiids</taxon>
        <taxon>Solanales</taxon>
        <taxon>Solanaceae</taxon>
        <taxon>Solanoideae</taxon>
        <taxon>Capsiceae</taxon>
        <taxon>Capsicum</taxon>
    </lineage>
</organism>
<comment type="caution">
    <text evidence="3">The sequence shown here is derived from an EMBL/GenBank/DDBJ whole genome shotgun (WGS) entry which is preliminary data.</text>
</comment>
<proteinExistence type="inferred from homology"/>
<gene>
    <name evidence="3" type="ORF">T459_11790</name>
</gene>
<comment type="similarity">
    <text evidence="1">Belongs to the chaperonin (HSP60) family.</text>
</comment>
<dbReference type="GO" id="GO:0140662">
    <property type="term" value="F:ATP-dependent protein folding chaperone"/>
    <property type="evidence" value="ECO:0007669"/>
    <property type="project" value="InterPro"/>
</dbReference>